<dbReference type="InterPro" id="IPR022606">
    <property type="entry name" value="DUF2914"/>
</dbReference>
<sequence length="365" mass="41695">MKEALRQHFDRLDERWELRARAEKWRPWFPVAFFVGGFLFDVLTLGRVVTTTNLIVVGFYALGVAACLVAQPYVAITDDEGRADDEQTAKWVRWLGFGLNFCLGSLFSALVVVYFRSAGEWFTLLTVMGLFAAMVFNEFAHWDEKQRHLLWAIYCVSLVMLLNFVVPHIAKSISPWWFYLSSAAAVGLIWGLCRLARQPYRTVYSATGAAAFVVGLYVFGLVPPVPLVMKHTLIGTDFQKTDGEYTAMVDEQNWLVDLGLRAPTVVWEPGEHVAVLTAIFAPDDVEVDMEHRWYREVDGEWTQTDAIPFHMRGGRQDGWRMWSRKRHVQPGRWRVETAVKDGTILGYETFVVEEGEAADKEREAL</sequence>
<keyword evidence="1" id="KW-0472">Membrane</keyword>
<organism evidence="3 4">
    <name type="scientific">Persicimonas caeni</name>
    <dbReference type="NCBI Taxonomy" id="2292766"/>
    <lineage>
        <taxon>Bacteria</taxon>
        <taxon>Deltaproteobacteria</taxon>
        <taxon>Bradymonadales</taxon>
        <taxon>Bradymonadaceae</taxon>
        <taxon>Persicimonas</taxon>
    </lineage>
</organism>
<dbReference type="EMBL" id="CP041186">
    <property type="protein sequence ID" value="QDG52385.1"/>
    <property type="molecule type" value="Genomic_DNA"/>
</dbReference>
<feature type="transmembrane region" description="Helical" evidence="1">
    <location>
        <begin position="54"/>
        <end position="74"/>
    </location>
</feature>
<feature type="transmembrane region" description="Helical" evidence="1">
    <location>
        <begin position="203"/>
        <end position="222"/>
    </location>
</feature>
<dbReference type="Pfam" id="PF11141">
    <property type="entry name" value="DUF2914"/>
    <property type="match status" value="1"/>
</dbReference>
<keyword evidence="4" id="KW-1185">Reference proteome</keyword>
<protein>
    <submittedName>
        <fullName evidence="3">DUF2914 domain-containing protein</fullName>
    </submittedName>
</protein>
<keyword evidence="1" id="KW-0812">Transmembrane</keyword>
<feature type="transmembrane region" description="Helical" evidence="1">
    <location>
        <begin position="149"/>
        <end position="170"/>
    </location>
</feature>
<dbReference type="Proteomes" id="UP000315995">
    <property type="component" value="Chromosome"/>
</dbReference>
<accession>A0A4Y6PXA1</accession>
<evidence type="ECO:0000256" key="1">
    <source>
        <dbReference type="SAM" id="Phobius"/>
    </source>
</evidence>
<dbReference type="RefSeq" id="WP_141198857.1">
    <property type="nucleotide sequence ID" value="NZ_CP041186.1"/>
</dbReference>
<keyword evidence="1" id="KW-1133">Transmembrane helix</keyword>
<feature type="transmembrane region" description="Helical" evidence="1">
    <location>
        <begin position="94"/>
        <end position="115"/>
    </location>
</feature>
<evidence type="ECO:0000313" key="4">
    <source>
        <dbReference type="Proteomes" id="UP000315995"/>
    </source>
</evidence>
<feature type="transmembrane region" description="Helical" evidence="1">
    <location>
        <begin position="28"/>
        <end position="48"/>
    </location>
</feature>
<feature type="transmembrane region" description="Helical" evidence="1">
    <location>
        <begin position="176"/>
        <end position="196"/>
    </location>
</feature>
<proteinExistence type="predicted"/>
<feature type="transmembrane region" description="Helical" evidence="1">
    <location>
        <begin position="121"/>
        <end position="137"/>
    </location>
</feature>
<feature type="domain" description="DUF2914" evidence="2">
    <location>
        <begin position="291"/>
        <end position="352"/>
    </location>
</feature>
<dbReference type="AlphaFoldDB" id="A0A4Y6PXA1"/>
<reference evidence="3 4" key="1">
    <citation type="submission" date="2019-06" db="EMBL/GenBank/DDBJ databases">
        <title>Persicimonas caeni gen. nov., sp. nov., a predatory bacterium isolated from solar saltern.</title>
        <authorList>
            <person name="Wang S."/>
        </authorList>
    </citation>
    <scope>NUCLEOTIDE SEQUENCE [LARGE SCALE GENOMIC DNA]</scope>
    <source>
        <strain evidence="3 4">YN101</strain>
    </source>
</reference>
<evidence type="ECO:0000313" key="3">
    <source>
        <dbReference type="EMBL" id="QDG52385.1"/>
    </source>
</evidence>
<evidence type="ECO:0000259" key="2">
    <source>
        <dbReference type="Pfam" id="PF11141"/>
    </source>
</evidence>
<name>A0A4Y6PXA1_PERCE</name>
<gene>
    <name evidence="3" type="ORF">FIV42_17045</name>
</gene>
<accession>A0A5B8Y8Z5</accession>
<dbReference type="OrthoDB" id="9779877at2"/>